<sequence length="134" mass="14228">MKLLRALVFAPIVLAACSPMSPVDEGLNLAADDPRQIELTFQECAIYFAARDALQAQGRTASSGLTRGCPANASEAAVDITPMVSPPPMMSGFPTALDARIRARGVPDDLADDVVRSKAFWDLVARRDSILAGL</sequence>
<evidence type="ECO:0008006" key="4">
    <source>
        <dbReference type="Google" id="ProtNLM"/>
    </source>
</evidence>
<feature type="signal peptide" evidence="1">
    <location>
        <begin position="1"/>
        <end position="15"/>
    </location>
</feature>
<keyword evidence="1" id="KW-0732">Signal</keyword>
<dbReference type="Proteomes" id="UP000198926">
    <property type="component" value="Unassembled WGS sequence"/>
</dbReference>
<dbReference type="OrthoDB" id="7651709at2"/>
<evidence type="ECO:0000256" key="1">
    <source>
        <dbReference type="SAM" id="SignalP"/>
    </source>
</evidence>
<keyword evidence="3" id="KW-1185">Reference proteome</keyword>
<feature type="chain" id="PRO_5012294691" description="Lipoprotein" evidence="1">
    <location>
        <begin position="16"/>
        <end position="134"/>
    </location>
</feature>
<accession>A0A1I6M652</accession>
<dbReference type="AlphaFoldDB" id="A0A1I6M652"/>
<dbReference type="EMBL" id="FOZM01000001">
    <property type="protein sequence ID" value="SFS11184.1"/>
    <property type="molecule type" value="Genomic_DNA"/>
</dbReference>
<evidence type="ECO:0000313" key="3">
    <source>
        <dbReference type="Proteomes" id="UP000198926"/>
    </source>
</evidence>
<proteinExistence type="predicted"/>
<name>A0A1I6M652_9RHOB</name>
<protein>
    <recommendedName>
        <fullName evidence="4">Lipoprotein</fullName>
    </recommendedName>
</protein>
<dbReference type="RefSeq" id="WP_090205410.1">
    <property type="nucleotide sequence ID" value="NZ_FOZM01000001.1"/>
</dbReference>
<reference evidence="2 3" key="1">
    <citation type="submission" date="2016-10" db="EMBL/GenBank/DDBJ databases">
        <authorList>
            <person name="de Groot N.N."/>
        </authorList>
    </citation>
    <scope>NUCLEOTIDE SEQUENCE [LARGE SCALE GENOMIC DNA]</scope>
    <source>
        <strain evidence="2 3">DSM 29433</strain>
    </source>
</reference>
<evidence type="ECO:0000313" key="2">
    <source>
        <dbReference type="EMBL" id="SFS11184.1"/>
    </source>
</evidence>
<organism evidence="2 3">
    <name type="scientific">Yoonia litorea</name>
    <dbReference type="NCBI Taxonomy" id="1123755"/>
    <lineage>
        <taxon>Bacteria</taxon>
        <taxon>Pseudomonadati</taxon>
        <taxon>Pseudomonadota</taxon>
        <taxon>Alphaproteobacteria</taxon>
        <taxon>Rhodobacterales</taxon>
        <taxon>Paracoccaceae</taxon>
        <taxon>Yoonia</taxon>
    </lineage>
</organism>
<gene>
    <name evidence="2" type="ORF">SAMN05444714_1288</name>
</gene>
<dbReference type="PROSITE" id="PS51257">
    <property type="entry name" value="PROKAR_LIPOPROTEIN"/>
    <property type="match status" value="1"/>
</dbReference>